<evidence type="ECO:0000313" key="2">
    <source>
        <dbReference type="Proteomes" id="UP001440984"/>
    </source>
</evidence>
<gene>
    <name evidence="1" type="ORF">ABJI51_23780</name>
</gene>
<dbReference type="EMBL" id="JBDZYD010000008">
    <property type="protein sequence ID" value="MEQ0562117.1"/>
    <property type="molecule type" value="Genomic_DNA"/>
</dbReference>
<reference evidence="1 2" key="1">
    <citation type="submission" date="2024-05" db="EMBL/GenBank/DDBJ databases">
        <authorList>
            <person name="Zhao H."/>
            <person name="Xu Y."/>
            <person name="Lin S."/>
            <person name="Spain J.C."/>
            <person name="Zhou N.-Y."/>
        </authorList>
    </citation>
    <scope>NUCLEOTIDE SEQUENCE [LARGE SCALE GENOMIC DNA]</scope>
    <source>
        <strain evidence="1 2">NEAU-NG30</strain>
    </source>
</reference>
<comment type="caution">
    <text evidence="1">The sequence shown here is derived from an EMBL/GenBank/DDBJ whole genome shotgun (WGS) entry which is preliminary data.</text>
</comment>
<evidence type="ECO:0008006" key="3">
    <source>
        <dbReference type="Google" id="ProtNLM"/>
    </source>
</evidence>
<organism evidence="1 2">
    <name type="scientific">Amycolatopsis melonis</name>
    <dbReference type="NCBI Taxonomy" id="3156488"/>
    <lineage>
        <taxon>Bacteria</taxon>
        <taxon>Bacillati</taxon>
        <taxon>Actinomycetota</taxon>
        <taxon>Actinomycetes</taxon>
        <taxon>Pseudonocardiales</taxon>
        <taxon>Pseudonocardiaceae</taxon>
        <taxon>Amycolatopsis</taxon>
    </lineage>
</organism>
<dbReference type="RefSeq" id="WP_348953520.1">
    <property type="nucleotide sequence ID" value="NZ_JBDZYD010000008.1"/>
</dbReference>
<accession>A0ABV0LLC6</accession>
<sequence length="150" mass="16239">MRRGLFIAAIVLTLAAGCGDDQPGTGELGSIGTSQDEAGLREAARAYLDAWSTGNTGIICGLLESRTAIEFAAKVHAPDCPAAVHVLYDRMSDQVRASFRDVQITEVKLQTSRSQGDVLVPSKVSVLGNDTSTDWSYKSGRWQIRERPRE</sequence>
<evidence type="ECO:0000313" key="1">
    <source>
        <dbReference type="EMBL" id="MEQ0562117.1"/>
    </source>
</evidence>
<proteinExistence type="predicted"/>
<name>A0ABV0LLC6_9PSEU</name>
<keyword evidence="2" id="KW-1185">Reference proteome</keyword>
<protein>
    <recommendedName>
        <fullName evidence="3">Lipoprotein</fullName>
    </recommendedName>
</protein>
<dbReference type="Proteomes" id="UP001440984">
    <property type="component" value="Unassembled WGS sequence"/>
</dbReference>
<dbReference type="PROSITE" id="PS51257">
    <property type="entry name" value="PROKAR_LIPOPROTEIN"/>
    <property type="match status" value="1"/>
</dbReference>